<reference evidence="1 2" key="1">
    <citation type="submission" date="2023-07" db="EMBL/GenBank/DDBJ databases">
        <title>Genomic Encyclopedia of Type Strains, Phase IV (KMG-IV): sequencing the most valuable type-strain genomes for metagenomic binning, comparative biology and taxonomic classification.</title>
        <authorList>
            <person name="Goeker M."/>
        </authorList>
    </citation>
    <scope>NUCLEOTIDE SEQUENCE [LARGE SCALE GENOMIC DNA]</scope>
    <source>
        <strain evidence="1 2">DSM 19619</strain>
    </source>
</reference>
<keyword evidence="2" id="KW-1185">Reference proteome</keyword>
<accession>A0ABU0JKN6</accession>
<dbReference type="RefSeq" id="WP_307285145.1">
    <property type="nucleotide sequence ID" value="NZ_JAUSVX010000027.1"/>
</dbReference>
<evidence type="ECO:0000313" key="2">
    <source>
        <dbReference type="Proteomes" id="UP001242480"/>
    </source>
</evidence>
<protein>
    <submittedName>
        <fullName evidence="1">Uncharacterized protein</fullName>
    </submittedName>
</protein>
<dbReference type="EMBL" id="JAUSVX010000027">
    <property type="protein sequence ID" value="MDQ0474843.1"/>
    <property type="molecule type" value="Genomic_DNA"/>
</dbReference>
<name>A0ABU0JKN6_9HYPH</name>
<evidence type="ECO:0000313" key="1">
    <source>
        <dbReference type="EMBL" id="MDQ0474843.1"/>
    </source>
</evidence>
<dbReference type="Proteomes" id="UP001242480">
    <property type="component" value="Unassembled WGS sequence"/>
</dbReference>
<organism evidence="1 2">
    <name type="scientific">Labrys wisconsinensis</name>
    <dbReference type="NCBI Taxonomy" id="425677"/>
    <lineage>
        <taxon>Bacteria</taxon>
        <taxon>Pseudomonadati</taxon>
        <taxon>Pseudomonadota</taxon>
        <taxon>Alphaproteobacteria</taxon>
        <taxon>Hyphomicrobiales</taxon>
        <taxon>Xanthobacteraceae</taxon>
        <taxon>Labrys</taxon>
    </lineage>
</organism>
<sequence length="243" mass="27494">MGVGYQVSALHRIGYAEPVESVETEKLNPSDFVGFLLRGAGISSRMGAVNLHYPSISDIKRWRSALNSKYKSQLQENISWDEDDEFSKSEDISSTSDIMLMYVAAIIDKYSVSEACSLIKEGRPPYSNLEDVLTGAKYRGFGGNFPQLLLGARYWLPFKQHLMLEDANWLGRTERYGSIFQLNEEVKEVKKFIKIADPDATKWTSDKETPRDNILGAAWQASDTIFRLGSIALTRHLPLWRTS</sequence>
<proteinExistence type="predicted"/>
<gene>
    <name evidence="1" type="ORF">QO011_007885</name>
</gene>
<comment type="caution">
    <text evidence="1">The sequence shown here is derived from an EMBL/GenBank/DDBJ whole genome shotgun (WGS) entry which is preliminary data.</text>
</comment>